<comment type="subunit">
    <text evidence="3">Homodimer. Interacts with PKM.</text>
</comment>
<comment type="catalytic activity">
    <reaction evidence="10">
        <text>(R)-4'-phospho-S-sulfopantetheine + H2O = (R)-S-sulfopantetheine + phosphate</text>
        <dbReference type="Rhea" id="RHEA:68340"/>
        <dbReference type="ChEBI" id="CHEBI:15377"/>
        <dbReference type="ChEBI" id="CHEBI:43474"/>
        <dbReference type="ChEBI" id="CHEBI:177302"/>
        <dbReference type="ChEBI" id="CHEBI:177303"/>
    </reaction>
    <physiologicalReaction direction="left-to-right" evidence="10">
        <dbReference type="Rhea" id="RHEA:68341"/>
    </physiologicalReaction>
</comment>
<evidence type="ECO:0000313" key="16">
    <source>
        <dbReference type="Proteomes" id="UP000076408"/>
    </source>
</evidence>
<dbReference type="VEuPathDB" id="VectorBase:ASTE008379"/>
<keyword evidence="9" id="KW-0464">Manganese</keyword>
<dbReference type="InterPro" id="IPR036075">
    <property type="entry name" value="ARMT-1-like_metal-bd_sf"/>
</dbReference>
<feature type="domain" description="Damage-control phosphatase ARMT1-like metal-binding" evidence="14">
    <location>
        <begin position="134"/>
        <end position="441"/>
    </location>
</feature>
<dbReference type="InterPro" id="IPR002791">
    <property type="entry name" value="ARMT1-like_metal-bd"/>
</dbReference>
<reference evidence="16" key="1">
    <citation type="journal article" date="2014" name="Genome Biol.">
        <title>Genome analysis of a major urban malaria vector mosquito, Anopheles stephensi.</title>
        <authorList>
            <person name="Jiang X."/>
            <person name="Peery A."/>
            <person name="Hall A.B."/>
            <person name="Sharma A."/>
            <person name="Chen X.G."/>
            <person name="Waterhouse R.M."/>
            <person name="Komissarov A."/>
            <person name="Riehle M.M."/>
            <person name="Shouche Y."/>
            <person name="Sharakhova M.V."/>
            <person name="Lawson D."/>
            <person name="Pakpour N."/>
            <person name="Arensburger P."/>
            <person name="Davidson V.L."/>
            <person name="Eiglmeier K."/>
            <person name="Emrich S."/>
            <person name="George P."/>
            <person name="Kennedy R.C."/>
            <person name="Mane S.P."/>
            <person name="Maslen G."/>
            <person name="Oringanje C."/>
            <person name="Qi Y."/>
            <person name="Settlage R."/>
            <person name="Tojo M."/>
            <person name="Tubio J.M."/>
            <person name="Unger M.F."/>
            <person name="Wang B."/>
            <person name="Vernick K.D."/>
            <person name="Ribeiro J.M."/>
            <person name="James A.A."/>
            <person name="Michel K."/>
            <person name="Riehle M.A."/>
            <person name="Luckhart S."/>
            <person name="Sharakhov I.V."/>
            <person name="Tu Z."/>
        </authorList>
    </citation>
    <scope>NUCLEOTIDE SEQUENCE [LARGE SCALE GENOMIC DNA]</scope>
    <source>
        <strain evidence="16">Indian</strain>
    </source>
</reference>
<evidence type="ECO:0000256" key="1">
    <source>
        <dbReference type="ARBA" id="ARBA00001936"/>
    </source>
</evidence>
<keyword evidence="7" id="KW-0378">Hydrolase</keyword>
<evidence type="ECO:0000256" key="4">
    <source>
        <dbReference type="ARBA" id="ARBA00019490"/>
    </source>
</evidence>
<comment type="function">
    <text evidence="12">Phosphatase which shows a preference for 4'-phosphopantetheine and its oxidatively damaged forms (sulfonate or S-sulfonate), providing strong indirect evidence that the phosphatase activity pre-empts damage in the coenzyme A (CoA) pathway. Hydrolyzing excess 4'-phosphopantetheine could constitute a directed overflow mechanism to prevent its oxidation to the S-sulfonate, sulfonate, or other forms. Hydrolyzing 4'-phosphopantetheine sulfonate or S-sulfonate would forestall their conversion to inactive forms of CoA and acyl carrier protein. May play a role in the physiological regulation of CoA intracellular levels.</text>
</comment>
<evidence type="ECO:0000256" key="2">
    <source>
        <dbReference type="ARBA" id="ARBA00001967"/>
    </source>
</evidence>
<sequence>MATNFRNTTLNEERIFGNTSGLNTSGGLISTSHPPPLPPRPAFSGGGGDMMFGNRYGYAGQSGYHGYNPYGGYSSMDMYGPRSYGGYGMGQGYAEGFSHCTLLASVDAYNPDTLDLYQDLEANRYWFACFNDMLAKFERQAMASQSTDASAKNRAQSFREHCVAMFDKLQQDRRETETLGIRNLLEVIESGLRKFGFDDPWKEQKTIENKASVGLLKHRLQQLDSIASEREKWTELVRGVLAGNMFDWGAQAVTKILETNNGFGLQQALDRIQKRPWLIDDLDGWLNRMQHEPPHRCATIFTDNAGIDFVLGIVPLVRELLKRNTKVLLCATRNPAINDITYSELTRAIADCCKECDILRTAYSEQNRLLLFGNDQIGPCLDFRMISKDLAVAIEQNKVDLLIIVGMARALHTNLYAKFVCETFKLAVVKNEWLAKRLGGETFSVGRLVGVLQREAREIRQLDNELLNQRRAQERERQAQLGSERQAAALAAATTGGPVGTTSPPPPPPLASSTSSGDKSFRQSEPFYAESSISTTPGRTPPTTIAEEKSPVTAGVKTPLLEDTPFEGTNLTLMETLQTSTTAVTPKELH</sequence>
<dbReference type="GO" id="GO:0005829">
    <property type="term" value="C:cytosol"/>
    <property type="evidence" value="ECO:0007669"/>
    <property type="project" value="TreeGrafter"/>
</dbReference>
<dbReference type="GO" id="GO:0005524">
    <property type="term" value="F:ATP binding"/>
    <property type="evidence" value="ECO:0007669"/>
    <property type="project" value="InterPro"/>
</dbReference>
<reference evidence="15" key="2">
    <citation type="submission" date="2020-05" db="UniProtKB">
        <authorList>
            <consortium name="EnsemblMetazoa"/>
        </authorList>
    </citation>
    <scope>IDENTIFICATION</scope>
    <source>
        <strain evidence="15">Indian</strain>
    </source>
</reference>
<evidence type="ECO:0000256" key="8">
    <source>
        <dbReference type="ARBA" id="ARBA00023074"/>
    </source>
</evidence>
<evidence type="ECO:0000256" key="5">
    <source>
        <dbReference type="ARBA" id="ARBA00022596"/>
    </source>
</evidence>
<proteinExistence type="predicted"/>
<evidence type="ECO:0000256" key="3">
    <source>
        <dbReference type="ARBA" id="ARBA00011388"/>
    </source>
</evidence>
<evidence type="ECO:0000313" key="15">
    <source>
        <dbReference type="EnsemblMetazoa" id="ASTEI10772-PA"/>
    </source>
</evidence>
<dbReference type="Gene3D" id="3.40.50.10880">
    <property type="entry name" value="Uncharacterised protein PF01937, DUF89, domain 3"/>
    <property type="match status" value="1"/>
</dbReference>
<dbReference type="VEuPathDB" id="VectorBase:ASTEI10772"/>
<accession>A0A182YQN6</accession>
<dbReference type="SUPFAM" id="SSF111321">
    <property type="entry name" value="AF1104-like"/>
    <property type="match status" value="1"/>
</dbReference>
<keyword evidence="16" id="KW-1185">Reference proteome</keyword>
<evidence type="ECO:0000256" key="12">
    <source>
        <dbReference type="ARBA" id="ARBA00046055"/>
    </source>
</evidence>
<dbReference type="GO" id="GO:0004594">
    <property type="term" value="F:pantothenate kinase activity"/>
    <property type="evidence" value="ECO:0007669"/>
    <property type="project" value="TreeGrafter"/>
</dbReference>
<dbReference type="InterPro" id="IPR004567">
    <property type="entry name" value="Type_II_PanK"/>
</dbReference>
<keyword evidence="8" id="KW-0944">Nitration</keyword>
<dbReference type="InterPro" id="IPR035073">
    <property type="entry name" value="At2g17340_3_helix_bundle"/>
</dbReference>
<comment type="cofactor">
    <cofactor evidence="1">
        <name>Mn(2+)</name>
        <dbReference type="ChEBI" id="CHEBI:29035"/>
    </cofactor>
</comment>
<dbReference type="EnsemblMetazoa" id="ASTEI10772-RA">
    <property type="protein sequence ID" value="ASTEI10772-PA"/>
    <property type="gene ID" value="ASTEI10772"/>
</dbReference>
<feature type="compositionally biased region" description="Low complexity" evidence="13">
    <location>
        <begin position="487"/>
        <end position="502"/>
    </location>
</feature>
<protein>
    <recommendedName>
        <fullName evidence="4">4'-phosphopantetheine phosphatase</fullName>
    </recommendedName>
    <alternativeName>
        <fullName evidence="11">Inactive pantothenic acid kinase 4</fullName>
    </alternativeName>
</protein>
<dbReference type="VEuPathDB" id="VectorBase:ASTE008380"/>
<dbReference type="GO" id="GO:0005634">
    <property type="term" value="C:nucleus"/>
    <property type="evidence" value="ECO:0007669"/>
    <property type="project" value="TreeGrafter"/>
</dbReference>
<dbReference type="GO" id="GO:0046872">
    <property type="term" value="F:metal ion binding"/>
    <property type="evidence" value="ECO:0007669"/>
    <property type="project" value="UniProtKB-KW"/>
</dbReference>
<dbReference type="PANTHER" id="PTHR12280">
    <property type="entry name" value="PANTOTHENATE KINASE"/>
    <property type="match status" value="1"/>
</dbReference>
<dbReference type="Pfam" id="PF01937">
    <property type="entry name" value="ARMT1-like_dom"/>
    <property type="match status" value="1"/>
</dbReference>
<evidence type="ECO:0000256" key="9">
    <source>
        <dbReference type="ARBA" id="ARBA00023211"/>
    </source>
</evidence>
<evidence type="ECO:0000259" key="14">
    <source>
        <dbReference type="Pfam" id="PF01937"/>
    </source>
</evidence>
<dbReference type="Gene3D" id="1.20.1700.10">
    <property type="entry name" value="AF1104-like"/>
    <property type="match status" value="1"/>
</dbReference>
<keyword evidence="5" id="KW-0533">Nickel</keyword>
<dbReference type="VEuPathDB" id="VectorBase:ASTEI20_039823"/>
<dbReference type="STRING" id="30069.A0A182YQN6"/>
<keyword evidence="6" id="KW-0479">Metal-binding</keyword>
<evidence type="ECO:0000256" key="6">
    <source>
        <dbReference type="ARBA" id="ARBA00022723"/>
    </source>
</evidence>
<dbReference type="GO" id="GO:0015937">
    <property type="term" value="P:coenzyme A biosynthetic process"/>
    <property type="evidence" value="ECO:0007669"/>
    <property type="project" value="InterPro"/>
</dbReference>
<evidence type="ECO:0000256" key="13">
    <source>
        <dbReference type="SAM" id="MobiDB-lite"/>
    </source>
</evidence>
<dbReference type="AlphaFoldDB" id="A0A182YQN6"/>
<dbReference type="Proteomes" id="UP000076408">
    <property type="component" value="Unassembled WGS sequence"/>
</dbReference>
<evidence type="ECO:0000256" key="10">
    <source>
        <dbReference type="ARBA" id="ARBA00029347"/>
    </source>
</evidence>
<feature type="compositionally biased region" description="Polar residues" evidence="13">
    <location>
        <begin position="531"/>
        <end position="543"/>
    </location>
</feature>
<dbReference type="GO" id="GO:0016787">
    <property type="term" value="F:hydrolase activity"/>
    <property type="evidence" value="ECO:0007669"/>
    <property type="project" value="UniProtKB-KW"/>
</dbReference>
<organism evidence="15 16">
    <name type="scientific">Anopheles stephensi</name>
    <name type="common">Indo-Pakistan malaria mosquito</name>
    <dbReference type="NCBI Taxonomy" id="30069"/>
    <lineage>
        <taxon>Eukaryota</taxon>
        <taxon>Metazoa</taxon>
        <taxon>Ecdysozoa</taxon>
        <taxon>Arthropoda</taxon>
        <taxon>Hexapoda</taxon>
        <taxon>Insecta</taxon>
        <taxon>Pterygota</taxon>
        <taxon>Neoptera</taxon>
        <taxon>Endopterygota</taxon>
        <taxon>Diptera</taxon>
        <taxon>Nematocera</taxon>
        <taxon>Culicoidea</taxon>
        <taxon>Culicidae</taxon>
        <taxon>Anophelinae</taxon>
        <taxon>Anopheles</taxon>
    </lineage>
</organism>
<evidence type="ECO:0000256" key="7">
    <source>
        <dbReference type="ARBA" id="ARBA00022801"/>
    </source>
</evidence>
<dbReference type="PANTHER" id="PTHR12280:SF35">
    <property type="entry name" value="4'-PHOSPHOPANTETHEINE PHOSPHATASE"/>
    <property type="match status" value="1"/>
</dbReference>
<evidence type="ECO:0000256" key="11">
    <source>
        <dbReference type="ARBA" id="ARBA00032948"/>
    </source>
</evidence>
<name>A0A182YQN6_ANOST</name>
<feature type="region of interest" description="Disordered" evidence="13">
    <location>
        <begin position="473"/>
        <end position="569"/>
    </location>
</feature>
<comment type="cofactor">
    <cofactor evidence="2">
        <name>Ni(2+)</name>
        <dbReference type="ChEBI" id="CHEBI:49786"/>
    </cofactor>
</comment>
<dbReference type="VEuPathDB" id="VectorBase:ASTEI20_032910"/>